<evidence type="ECO:0000259" key="8">
    <source>
        <dbReference type="PROSITE" id="PS50172"/>
    </source>
</evidence>
<protein>
    <submittedName>
        <fullName evidence="9">Uncharacterized protein</fullName>
    </submittedName>
</protein>
<feature type="region of interest" description="Disordered" evidence="6">
    <location>
        <begin position="471"/>
        <end position="513"/>
    </location>
</feature>
<dbReference type="InterPro" id="IPR011333">
    <property type="entry name" value="SKP1/BTB/POZ_sf"/>
</dbReference>
<dbReference type="GO" id="GO:0006303">
    <property type="term" value="P:double-strand break repair via nonhomologous end joining"/>
    <property type="evidence" value="ECO:0007669"/>
    <property type="project" value="InterPro"/>
</dbReference>
<feature type="domain" description="BRCT" evidence="8">
    <location>
        <begin position="384"/>
        <end position="473"/>
    </location>
</feature>
<evidence type="ECO:0000256" key="6">
    <source>
        <dbReference type="SAM" id="MobiDB-lite"/>
    </source>
</evidence>
<gene>
    <name evidence="9" type="ORF">EDS130_LOCUS36460</name>
</gene>
<feature type="region of interest" description="Disordered" evidence="6">
    <location>
        <begin position="533"/>
        <end position="562"/>
    </location>
</feature>
<evidence type="ECO:0000259" key="7">
    <source>
        <dbReference type="PROSITE" id="PS50097"/>
    </source>
</evidence>
<feature type="compositionally biased region" description="Basic and acidic residues" evidence="6">
    <location>
        <begin position="471"/>
        <end position="481"/>
    </location>
</feature>
<feature type="compositionally biased region" description="Acidic residues" evidence="6">
    <location>
        <begin position="577"/>
        <end position="593"/>
    </location>
</feature>
<dbReference type="SUPFAM" id="SSF54695">
    <property type="entry name" value="POZ domain"/>
    <property type="match status" value="1"/>
</dbReference>
<dbReference type="GO" id="GO:0000012">
    <property type="term" value="P:single strand break repair"/>
    <property type="evidence" value="ECO:0007669"/>
    <property type="project" value="InterPro"/>
</dbReference>
<dbReference type="Pfam" id="PF16589">
    <property type="entry name" value="BRCT_2"/>
    <property type="match status" value="1"/>
</dbReference>
<evidence type="ECO:0000313" key="10">
    <source>
        <dbReference type="Proteomes" id="UP000663852"/>
    </source>
</evidence>
<dbReference type="SMART" id="SM00292">
    <property type="entry name" value="BRCT"/>
    <property type="match status" value="2"/>
</dbReference>
<dbReference type="SMART" id="SM00225">
    <property type="entry name" value="BTB"/>
    <property type="match status" value="1"/>
</dbReference>
<evidence type="ECO:0000313" key="9">
    <source>
        <dbReference type="EMBL" id="CAF1407343.1"/>
    </source>
</evidence>
<feature type="domain" description="BTB" evidence="7">
    <location>
        <begin position="19"/>
        <end position="78"/>
    </location>
</feature>
<dbReference type="SUPFAM" id="SSF52113">
    <property type="entry name" value="BRCT domain"/>
    <property type="match status" value="2"/>
</dbReference>
<keyword evidence="4" id="KW-0234">DNA repair</keyword>
<comment type="caution">
    <text evidence="9">The sequence shown here is derived from an EMBL/GenBank/DDBJ whole genome shotgun (WGS) entry which is preliminary data.</text>
</comment>
<dbReference type="GO" id="GO:0006284">
    <property type="term" value="P:base-excision repair"/>
    <property type="evidence" value="ECO:0007669"/>
    <property type="project" value="InterPro"/>
</dbReference>
<evidence type="ECO:0000256" key="2">
    <source>
        <dbReference type="ARBA" id="ARBA00022737"/>
    </source>
</evidence>
<dbReference type="AlphaFoldDB" id="A0A815LQG4"/>
<keyword evidence="3" id="KW-0227">DNA damage</keyword>
<dbReference type="GO" id="GO:0003684">
    <property type="term" value="F:damaged DNA binding"/>
    <property type="evidence" value="ECO:0007669"/>
    <property type="project" value="InterPro"/>
</dbReference>
<dbReference type="Gene3D" id="3.30.710.10">
    <property type="entry name" value="Potassium Channel Kv1.1, Chain A"/>
    <property type="match status" value="1"/>
</dbReference>
<feature type="compositionally biased region" description="Basic and acidic residues" evidence="6">
    <location>
        <begin position="503"/>
        <end position="513"/>
    </location>
</feature>
<evidence type="ECO:0000256" key="1">
    <source>
        <dbReference type="ARBA" id="ARBA00004123"/>
    </source>
</evidence>
<feature type="region of interest" description="Disordered" evidence="6">
    <location>
        <begin position="347"/>
        <end position="384"/>
    </location>
</feature>
<dbReference type="InterPro" id="IPR001357">
    <property type="entry name" value="BRCT_dom"/>
</dbReference>
<organism evidence="9 10">
    <name type="scientific">Adineta ricciae</name>
    <name type="common">Rotifer</name>
    <dbReference type="NCBI Taxonomy" id="249248"/>
    <lineage>
        <taxon>Eukaryota</taxon>
        <taxon>Metazoa</taxon>
        <taxon>Spiralia</taxon>
        <taxon>Gnathifera</taxon>
        <taxon>Rotifera</taxon>
        <taxon>Eurotatoria</taxon>
        <taxon>Bdelloidea</taxon>
        <taxon>Adinetida</taxon>
        <taxon>Adinetidae</taxon>
        <taxon>Adineta</taxon>
    </lineage>
</organism>
<evidence type="ECO:0000256" key="3">
    <source>
        <dbReference type="ARBA" id="ARBA00022763"/>
    </source>
</evidence>
<dbReference type="PANTHER" id="PTHR11370">
    <property type="entry name" value="DNA-REPAIR PROTEIN XRCC1"/>
    <property type="match status" value="1"/>
</dbReference>
<dbReference type="Pfam" id="PF00533">
    <property type="entry name" value="BRCT"/>
    <property type="match status" value="1"/>
</dbReference>
<dbReference type="EMBL" id="CAJNOJ010000339">
    <property type="protein sequence ID" value="CAF1407343.1"/>
    <property type="molecule type" value="Genomic_DNA"/>
</dbReference>
<feature type="region of interest" description="Disordered" evidence="6">
    <location>
        <begin position="135"/>
        <end position="164"/>
    </location>
</feature>
<dbReference type="PANTHER" id="PTHR11370:SF5">
    <property type="entry name" value="DNA REPAIR PROTEIN XRCC1"/>
    <property type="match status" value="1"/>
</dbReference>
<dbReference type="CDD" id="cd17725">
    <property type="entry name" value="BRCT_XRCC1_rpt1"/>
    <property type="match status" value="1"/>
</dbReference>
<proteinExistence type="predicted"/>
<feature type="compositionally biased region" description="Polar residues" evidence="6">
    <location>
        <begin position="155"/>
        <end position="164"/>
    </location>
</feature>
<comment type="subcellular location">
    <subcellularLocation>
        <location evidence="1">Nucleus</location>
    </subcellularLocation>
</comment>
<evidence type="ECO:0000256" key="4">
    <source>
        <dbReference type="ARBA" id="ARBA00023204"/>
    </source>
</evidence>
<dbReference type="Pfam" id="PF00651">
    <property type="entry name" value="BTB"/>
    <property type="match status" value="1"/>
</dbReference>
<dbReference type="InterPro" id="IPR000210">
    <property type="entry name" value="BTB/POZ_dom"/>
</dbReference>
<dbReference type="FunFam" id="3.40.50.10190:FF:000008">
    <property type="entry name" value="X-ray repair cross complementing 1"/>
    <property type="match status" value="1"/>
</dbReference>
<keyword evidence="2" id="KW-0677">Repeat</keyword>
<feature type="compositionally biased region" description="Acidic residues" evidence="6">
    <location>
        <begin position="553"/>
        <end position="562"/>
    </location>
</feature>
<name>A0A815LQG4_ADIRI</name>
<accession>A0A815LQG4</accession>
<dbReference type="Gene3D" id="3.40.50.10190">
    <property type="entry name" value="BRCT domain"/>
    <property type="match status" value="2"/>
</dbReference>
<sequence>MISPFNYFTDASKTFNTKADIVLVVEKERFYCHRLLLSLVSPVFTRMFDGEFQEHHAQEIVLQGKTSESILALLKYIYPQFHTDITDENLENFLVLADEYMIEHLKRPCKEILLQQLENYKFVLLPMEEKLEQKSLKSKQFHPNDSLQCPDEEPNQTIHRSTSSIRRTFTKSTSSYLKSSEKTNHSSNSHSRYILFLDQTRLPYFYDEHDKRVPFTTTNLELWLRRLRILYQIEKGQDYGEVIDRILNPFGLCFIKLYSPSTLADETNQTDLLNRSSAMINGDVDADDDETSKEQSKIGSFFAKKQAEKKLQLSEPTASDQIRALSNVADELLSKKPMDDNEIQKLLKKDVKSTPNRPSKRPITADDLQSPATENEAKRSKTENQSELMKKVVFVLSGFQNPLRTELRTKATKMGATYNDDWDDTCTHLICAFPNTPKFTQVKQSEKGFVVNKQWILDCYKQNQLLPERNYELNGTKKDKPNQTAGNRPKKPMSFDDSDDENNEKSMKSKDVIKKTSTQIKVQTFDDVDDDELIEATNTRKPTQTKKKAPTFDDSDDDEDEPIISKNVTKKVSTLENEADESVYDAETDEDEPQATKPPSELADFFHGKHFYVDKNEFDDNTYRDIRRVIYAYDGLLEKQITSEVKYMITNRLWNDHFDKISKTNPEMKFLSLDWLQDCHDENKFVPCPPYLILPDNK</sequence>
<feature type="compositionally biased region" description="Basic and acidic residues" evidence="6">
    <location>
        <begin position="375"/>
        <end position="384"/>
    </location>
</feature>
<dbReference type="PROSITE" id="PS50172">
    <property type="entry name" value="BRCT"/>
    <property type="match status" value="2"/>
</dbReference>
<dbReference type="OrthoDB" id="25840at2759"/>
<reference evidence="9" key="1">
    <citation type="submission" date="2021-02" db="EMBL/GenBank/DDBJ databases">
        <authorList>
            <person name="Nowell W R."/>
        </authorList>
    </citation>
    <scope>NUCLEOTIDE SEQUENCE</scope>
</reference>
<evidence type="ECO:0000256" key="5">
    <source>
        <dbReference type="ARBA" id="ARBA00023242"/>
    </source>
</evidence>
<dbReference type="InterPro" id="IPR036420">
    <property type="entry name" value="BRCT_dom_sf"/>
</dbReference>
<dbReference type="GO" id="GO:0005634">
    <property type="term" value="C:nucleus"/>
    <property type="evidence" value="ECO:0007669"/>
    <property type="project" value="UniProtKB-SubCell"/>
</dbReference>
<dbReference type="PROSITE" id="PS50097">
    <property type="entry name" value="BTB"/>
    <property type="match status" value="1"/>
</dbReference>
<feature type="domain" description="BRCT" evidence="8">
    <location>
        <begin position="601"/>
        <end position="693"/>
    </location>
</feature>
<feature type="region of interest" description="Disordered" evidence="6">
    <location>
        <begin position="575"/>
        <end position="600"/>
    </location>
</feature>
<dbReference type="CDD" id="cd18186">
    <property type="entry name" value="BTB_POZ_ZBTB_KLHL-like"/>
    <property type="match status" value="1"/>
</dbReference>
<dbReference type="Proteomes" id="UP000663852">
    <property type="component" value="Unassembled WGS sequence"/>
</dbReference>
<dbReference type="InterPro" id="IPR045080">
    <property type="entry name" value="BRCT_XRCC1_rpt1"/>
</dbReference>
<keyword evidence="5" id="KW-0539">Nucleus</keyword>